<dbReference type="Proteomes" id="UP000315751">
    <property type="component" value="Unassembled WGS sequence"/>
</dbReference>
<organism evidence="2 3">
    <name type="scientific">Nitrospirillum amazonense</name>
    <dbReference type="NCBI Taxonomy" id="28077"/>
    <lineage>
        <taxon>Bacteria</taxon>
        <taxon>Pseudomonadati</taxon>
        <taxon>Pseudomonadota</taxon>
        <taxon>Alphaproteobacteria</taxon>
        <taxon>Rhodospirillales</taxon>
        <taxon>Azospirillaceae</taxon>
        <taxon>Nitrospirillum</taxon>
    </lineage>
</organism>
<protein>
    <submittedName>
        <fullName evidence="2">BolA protein family transcriptional regulator</fullName>
    </submittedName>
</protein>
<keyword evidence="3" id="KW-1185">Reference proteome</keyword>
<dbReference type="AlphaFoldDB" id="A0A560H683"/>
<evidence type="ECO:0000313" key="3">
    <source>
        <dbReference type="Proteomes" id="UP000315751"/>
    </source>
</evidence>
<dbReference type="PIRSF" id="PIRSF003113">
    <property type="entry name" value="BolA"/>
    <property type="match status" value="1"/>
</dbReference>
<name>A0A560H683_9PROT</name>
<dbReference type="InterPro" id="IPR036065">
    <property type="entry name" value="BolA-like_sf"/>
</dbReference>
<dbReference type="PANTHER" id="PTHR46230">
    <property type="match status" value="1"/>
</dbReference>
<evidence type="ECO:0000313" key="2">
    <source>
        <dbReference type="EMBL" id="TWB41842.1"/>
    </source>
</evidence>
<dbReference type="GO" id="GO:0016226">
    <property type="term" value="P:iron-sulfur cluster assembly"/>
    <property type="evidence" value="ECO:0007669"/>
    <property type="project" value="TreeGrafter"/>
</dbReference>
<comment type="similarity">
    <text evidence="1">Belongs to the BolA/IbaG family.</text>
</comment>
<evidence type="ECO:0000256" key="1">
    <source>
        <dbReference type="RuleBase" id="RU003860"/>
    </source>
</evidence>
<dbReference type="Pfam" id="PF01722">
    <property type="entry name" value="BolA"/>
    <property type="match status" value="1"/>
</dbReference>
<dbReference type="SUPFAM" id="SSF82657">
    <property type="entry name" value="BolA-like"/>
    <property type="match status" value="1"/>
</dbReference>
<comment type="caution">
    <text evidence="2">The sequence shown here is derived from an EMBL/GenBank/DDBJ whole genome shotgun (WGS) entry which is preliminary data.</text>
</comment>
<dbReference type="Gene3D" id="3.30.300.90">
    <property type="entry name" value="BolA-like"/>
    <property type="match status" value="1"/>
</dbReference>
<dbReference type="EMBL" id="VITR01000007">
    <property type="protein sequence ID" value="TWB41842.1"/>
    <property type="molecule type" value="Genomic_DNA"/>
</dbReference>
<sequence length="101" mass="10825">MNLPPRAPSMRYADRIHTKLTQALAPVTLIVDDQSAAHAGHGGAAPGGETHFEVTVVSTAFAGKSRVARQRLVYDILKDELAERVHALSLKTLTPEEVAQG</sequence>
<gene>
    <name evidence="2" type="ORF">FBZ90_107217</name>
</gene>
<dbReference type="InterPro" id="IPR002634">
    <property type="entry name" value="BolA"/>
</dbReference>
<proteinExistence type="inferred from homology"/>
<dbReference type="PANTHER" id="PTHR46230:SF7">
    <property type="entry name" value="BOLA-LIKE PROTEIN 1"/>
    <property type="match status" value="1"/>
</dbReference>
<accession>A0A560H683</accession>
<reference evidence="2 3" key="1">
    <citation type="submission" date="2019-06" db="EMBL/GenBank/DDBJ databases">
        <title>Genomic Encyclopedia of Type Strains, Phase IV (KMG-V): Genome sequencing to study the core and pangenomes of soil and plant-associated prokaryotes.</title>
        <authorList>
            <person name="Whitman W."/>
        </authorList>
    </citation>
    <scope>NUCLEOTIDE SEQUENCE [LARGE SCALE GENOMIC DNA]</scope>
    <source>
        <strain evidence="2 3">BR 11622</strain>
    </source>
</reference>